<dbReference type="PANTHER" id="PTHR14577:SF0">
    <property type="entry name" value="NUCLEOLAR PROTEIN 12"/>
    <property type="match status" value="1"/>
</dbReference>
<protein>
    <recommendedName>
        <fullName evidence="8">Ribosomal RNA-processing protein 17</fullName>
    </recommendedName>
</protein>
<keyword evidence="3" id="KW-0175">Coiled coil</keyword>
<name>A0A1B7TCC7_9ASCO</name>
<dbReference type="EMBL" id="LXPE01000019">
    <property type="protein sequence ID" value="OBA26363.1"/>
    <property type="molecule type" value="Genomic_DNA"/>
</dbReference>
<feature type="region of interest" description="Disordered" evidence="5">
    <location>
        <begin position="1"/>
        <end position="32"/>
    </location>
</feature>
<dbReference type="Pfam" id="PF09805">
    <property type="entry name" value="Nop25"/>
    <property type="match status" value="1"/>
</dbReference>
<dbReference type="InterPro" id="IPR019186">
    <property type="entry name" value="Nucleolar_protein_12"/>
</dbReference>
<proteinExistence type="inferred from homology"/>
<keyword evidence="4" id="KW-0539">Nucleus</keyword>
<feature type="region of interest" description="Disordered" evidence="5">
    <location>
        <begin position="221"/>
        <end position="256"/>
    </location>
</feature>
<comment type="similarity">
    <text evidence="2">Belongs to the RRP17 family.</text>
</comment>
<evidence type="ECO:0000256" key="5">
    <source>
        <dbReference type="SAM" id="MobiDB-lite"/>
    </source>
</evidence>
<dbReference type="Proteomes" id="UP000092321">
    <property type="component" value="Unassembled WGS sequence"/>
</dbReference>
<dbReference type="AlphaFoldDB" id="A0A1B7TCC7"/>
<evidence type="ECO:0000313" key="7">
    <source>
        <dbReference type="Proteomes" id="UP000092321"/>
    </source>
</evidence>
<evidence type="ECO:0000256" key="3">
    <source>
        <dbReference type="ARBA" id="ARBA00023054"/>
    </source>
</evidence>
<gene>
    <name evidence="6" type="ORF">HANVADRAFT_25366</name>
</gene>
<dbReference type="GO" id="GO:0005730">
    <property type="term" value="C:nucleolus"/>
    <property type="evidence" value="ECO:0007669"/>
    <property type="project" value="UniProtKB-SubCell"/>
</dbReference>
<accession>A0A1B7TCC7</accession>
<feature type="compositionally biased region" description="Low complexity" evidence="5">
    <location>
        <begin position="122"/>
        <end position="133"/>
    </location>
</feature>
<evidence type="ECO:0008006" key="8">
    <source>
        <dbReference type="Google" id="ProtNLM"/>
    </source>
</evidence>
<evidence type="ECO:0000256" key="4">
    <source>
        <dbReference type="ARBA" id="ARBA00023242"/>
    </source>
</evidence>
<dbReference type="OrthoDB" id="551633at2759"/>
<reference evidence="7" key="1">
    <citation type="journal article" date="2016" name="Proc. Natl. Acad. Sci. U.S.A.">
        <title>Comparative genomics of biotechnologically important yeasts.</title>
        <authorList>
            <person name="Riley R."/>
            <person name="Haridas S."/>
            <person name="Wolfe K.H."/>
            <person name="Lopes M.R."/>
            <person name="Hittinger C.T."/>
            <person name="Goeker M."/>
            <person name="Salamov A.A."/>
            <person name="Wisecaver J.H."/>
            <person name="Long T.M."/>
            <person name="Calvey C.H."/>
            <person name="Aerts A.L."/>
            <person name="Barry K.W."/>
            <person name="Choi C."/>
            <person name="Clum A."/>
            <person name="Coughlan A.Y."/>
            <person name="Deshpande S."/>
            <person name="Douglass A.P."/>
            <person name="Hanson S.J."/>
            <person name="Klenk H.-P."/>
            <person name="LaButti K.M."/>
            <person name="Lapidus A."/>
            <person name="Lindquist E.A."/>
            <person name="Lipzen A.M."/>
            <person name="Meier-Kolthoff J.P."/>
            <person name="Ohm R.A."/>
            <person name="Otillar R.P."/>
            <person name="Pangilinan J.L."/>
            <person name="Peng Y."/>
            <person name="Rokas A."/>
            <person name="Rosa C.A."/>
            <person name="Scheuner C."/>
            <person name="Sibirny A.A."/>
            <person name="Slot J.C."/>
            <person name="Stielow J.B."/>
            <person name="Sun H."/>
            <person name="Kurtzman C.P."/>
            <person name="Blackwell M."/>
            <person name="Grigoriev I.V."/>
            <person name="Jeffries T.W."/>
        </authorList>
    </citation>
    <scope>NUCLEOTIDE SEQUENCE [LARGE SCALE GENOMIC DNA]</scope>
    <source>
        <strain evidence="7">NRRL Y-1626</strain>
    </source>
</reference>
<feature type="compositionally biased region" description="Acidic residues" evidence="5">
    <location>
        <begin position="105"/>
        <end position="115"/>
    </location>
</feature>
<evidence type="ECO:0000256" key="2">
    <source>
        <dbReference type="ARBA" id="ARBA00007175"/>
    </source>
</evidence>
<organism evidence="6 7">
    <name type="scientific">Hanseniaspora valbyensis NRRL Y-1626</name>
    <dbReference type="NCBI Taxonomy" id="766949"/>
    <lineage>
        <taxon>Eukaryota</taxon>
        <taxon>Fungi</taxon>
        <taxon>Dikarya</taxon>
        <taxon>Ascomycota</taxon>
        <taxon>Saccharomycotina</taxon>
        <taxon>Saccharomycetes</taxon>
        <taxon>Saccharomycodales</taxon>
        <taxon>Saccharomycodaceae</taxon>
        <taxon>Hanseniaspora</taxon>
    </lineage>
</organism>
<keyword evidence="7" id="KW-1185">Reference proteome</keyword>
<evidence type="ECO:0000256" key="1">
    <source>
        <dbReference type="ARBA" id="ARBA00004604"/>
    </source>
</evidence>
<comment type="subcellular location">
    <subcellularLocation>
        <location evidence="1">Nucleus</location>
        <location evidence="1">Nucleolus</location>
    </subcellularLocation>
</comment>
<dbReference type="GO" id="GO:0019843">
    <property type="term" value="F:rRNA binding"/>
    <property type="evidence" value="ECO:0007669"/>
    <property type="project" value="TreeGrafter"/>
</dbReference>
<feature type="compositionally biased region" description="Basic and acidic residues" evidence="5">
    <location>
        <begin position="94"/>
        <end position="104"/>
    </location>
</feature>
<feature type="region of interest" description="Disordered" evidence="5">
    <location>
        <begin position="94"/>
        <end position="145"/>
    </location>
</feature>
<evidence type="ECO:0000313" key="6">
    <source>
        <dbReference type="EMBL" id="OBA26363.1"/>
    </source>
</evidence>
<comment type="caution">
    <text evidence="6">The sequence shown here is derived from an EMBL/GenBank/DDBJ whole genome shotgun (WGS) entry which is preliminary data.</text>
</comment>
<sequence>MAKNFTNKDVLTRGMKYKNDKSKNRKNTKAVEEVSFDKSSRLEYLTGFHKRKVERKKNAQSFIKEQARLMKIEERRKLKHEREETVQKQLQEMKEKMKEIGDFKSDEDEDEEWDGFQETPVVEEVSVQVSNSSDSEDESESEKSCKPILKKKTVYEDNTQVKIESLESNDNFEFLAKANRVDINSSEDILNSSIKRAADYANFMGMGSKDDVKLIAREGYKEQASKTSQKKKKFRYLTKGERRDNQYKAYKNKHRR</sequence>
<dbReference type="PANTHER" id="PTHR14577">
    <property type="entry name" value="NUCLEOLAR PROTEIN 12"/>
    <property type="match status" value="1"/>
</dbReference>